<keyword evidence="9" id="KW-0472">Membrane</keyword>
<evidence type="ECO:0000256" key="4">
    <source>
        <dbReference type="ARBA" id="ARBA00022960"/>
    </source>
</evidence>
<dbReference type="InterPro" id="IPR018044">
    <property type="entry name" value="Peptidase_S11"/>
</dbReference>
<feature type="domain" description="Peptidase S11 D-alanyl-D-alanine carboxypeptidase A N-terminal" evidence="10">
    <location>
        <begin position="100"/>
        <end position="300"/>
    </location>
</feature>
<organism evidence="11 12">
    <name type="scientific">Plantactinospora solaniradicis</name>
    <dbReference type="NCBI Taxonomy" id="1723736"/>
    <lineage>
        <taxon>Bacteria</taxon>
        <taxon>Bacillati</taxon>
        <taxon>Actinomycetota</taxon>
        <taxon>Actinomycetes</taxon>
        <taxon>Micromonosporales</taxon>
        <taxon>Micromonosporaceae</taxon>
        <taxon>Plantactinospora</taxon>
    </lineage>
</organism>
<evidence type="ECO:0000256" key="9">
    <source>
        <dbReference type="SAM" id="Phobius"/>
    </source>
</evidence>
<dbReference type="SUPFAM" id="SSF56601">
    <property type="entry name" value="beta-lactamase/transpeptidase-like"/>
    <property type="match status" value="1"/>
</dbReference>
<dbReference type="InterPro" id="IPR012338">
    <property type="entry name" value="Beta-lactam/transpept-like"/>
</dbReference>
<evidence type="ECO:0000313" key="12">
    <source>
        <dbReference type="Proteomes" id="UP001596203"/>
    </source>
</evidence>
<feature type="transmembrane region" description="Helical" evidence="9">
    <location>
        <begin position="26"/>
        <end position="46"/>
    </location>
</feature>
<keyword evidence="9" id="KW-1133">Transmembrane helix</keyword>
<evidence type="ECO:0000256" key="1">
    <source>
        <dbReference type="ARBA" id="ARBA00007164"/>
    </source>
</evidence>
<feature type="region of interest" description="Disordered" evidence="8">
    <location>
        <begin position="404"/>
        <end position="429"/>
    </location>
</feature>
<reference evidence="12" key="1">
    <citation type="journal article" date="2019" name="Int. J. Syst. Evol. Microbiol.">
        <title>The Global Catalogue of Microorganisms (GCM) 10K type strain sequencing project: providing services to taxonomists for standard genome sequencing and annotation.</title>
        <authorList>
            <consortium name="The Broad Institute Genomics Platform"/>
            <consortium name="The Broad Institute Genome Sequencing Center for Infectious Disease"/>
            <person name="Wu L."/>
            <person name="Ma J."/>
        </authorList>
    </citation>
    <scope>NUCLEOTIDE SEQUENCE [LARGE SCALE GENOMIC DNA]</scope>
    <source>
        <strain evidence="12">ZS-35-S2</strain>
    </source>
</reference>
<evidence type="ECO:0000256" key="3">
    <source>
        <dbReference type="ARBA" id="ARBA00022801"/>
    </source>
</evidence>
<keyword evidence="5" id="KW-0573">Peptidoglycan synthesis</keyword>
<gene>
    <name evidence="11" type="ORF">ACFP2T_23420</name>
</gene>
<keyword evidence="9" id="KW-0812">Transmembrane</keyword>
<evidence type="ECO:0000256" key="8">
    <source>
        <dbReference type="SAM" id="MobiDB-lite"/>
    </source>
</evidence>
<evidence type="ECO:0000256" key="7">
    <source>
        <dbReference type="RuleBase" id="RU004016"/>
    </source>
</evidence>
<dbReference type="PRINTS" id="PR00725">
    <property type="entry name" value="DADACBPTASE1"/>
</dbReference>
<comment type="caution">
    <text evidence="11">The sequence shown here is derived from an EMBL/GenBank/DDBJ whole genome shotgun (WGS) entry which is preliminary data.</text>
</comment>
<dbReference type="Gene3D" id="3.40.710.10">
    <property type="entry name" value="DD-peptidase/beta-lactamase superfamily"/>
    <property type="match status" value="1"/>
</dbReference>
<evidence type="ECO:0000256" key="2">
    <source>
        <dbReference type="ARBA" id="ARBA00022729"/>
    </source>
</evidence>
<feature type="region of interest" description="Disordered" evidence="8">
    <location>
        <begin position="1"/>
        <end position="20"/>
    </location>
</feature>
<keyword evidence="11" id="KW-0645">Protease</keyword>
<dbReference type="Pfam" id="PF00768">
    <property type="entry name" value="Peptidase_S11"/>
    <property type="match status" value="1"/>
</dbReference>
<name>A0ABW1KBH3_9ACTN</name>
<keyword evidence="4" id="KW-0133">Cell shape</keyword>
<keyword evidence="2" id="KW-0732">Signal</keyword>
<dbReference type="EC" id="3.4.-.-" evidence="11"/>
<comment type="similarity">
    <text evidence="1 7">Belongs to the peptidase S11 family.</text>
</comment>
<evidence type="ECO:0000259" key="10">
    <source>
        <dbReference type="Pfam" id="PF00768"/>
    </source>
</evidence>
<evidence type="ECO:0000313" key="11">
    <source>
        <dbReference type="EMBL" id="MFC6019146.1"/>
    </source>
</evidence>
<evidence type="ECO:0000256" key="6">
    <source>
        <dbReference type="ARBA" id="ARBA00023316"/>
    </source>
</evidence>
<keyword evidence="6" id="KW-0961">Cell wall biogenesis/degradation</keyword>
<evidence type="ECO:0000256" key="5">
    <source>
        <dbReference type="ARBA" id="ARBA00022984"/>
    </source>
</evidence>
<dbReference type="InterPro" id="IPR001967">
    <property type="entry name" value="Peptidase_S11_N"/>
</dbReference>
<sequence>MLDSATTQVIEPVPPQPPARRGKGRLWLLISGLLTLLLAGTALVAIEPLRHPLPAPTVTRTLPASMVIPGKAPTVPWPKSGQAALSVEGLGSLGTSGGSEPVPIASVAKVMTAYVILTEHPLDRGEHGPRLTVSAAQAAAYPAELARGESLVAVVAGAVFTERQALQAVLLPSANNMARILAAWDAGSIEAFVAKMNDTAAELGMTDTRYTDPSGLDAGSVSTAVDQVILARKAMELPAFAEIVAQKKATLPVAGTVKNYNSLVGRDGVVGIKTGSTDEAGGCLVFAAVVKVGGRRITVVGAVLGQPGANTPVQLDRVFRATRPLVRTAAAAIGVHPIVRAGDQVATVQGPLGTGTTINAAEDLHVVGWPGMQVRLDVDIPAVPTRLLAEAEHGQVSAVAGENAPVGAPLRTGARLEPPSTWDRIREHR</sequence>
<keyword evidence="3 11" id="KW-0378">Hydrolase</keyword>
<dbReference type="EMBL" id="JBHSPR010000018">
    <property type="protein sequence ID" value="MFC6019146.1"/>
    <property type="molecule type" value="Genomic_DNA"/>
</dbReference>
<keyword evidence="11" id="KW-0121">Carboxypeptidase</keyword>
<dbReference type="GO" id="GO:0004180">
    <property type="term" value="F:carboxypeptidase activity"/>
    <property type="evidence" value="ECO:0007669"/>
    <property type="project" value="UniProtKB-KW"/>
</dbReference>
<protein>
    <submittedName>
        <fullName evidence="11">D-alanyl-D-alanine carboxypeptidase family protein</fullName>
        <ecNumber evidence="11">3.4.-.-</ecNumber>
    </submittedName>
</protein>
<keyword evidence="12" id="KW-1185">Reference proteome</keyword>
<dbReference type="RefSeq" id="WP_377424946.1">
    <property type="nucleotide sequence ID" value="NZ_JBHSPR010000018.1"/>
</dbReference>
<proteinExistence type="inferred from homology"/>
<dbReference type="Proteomes" id="UP001596203">
    <property type="component" value="Unassembled WGS sequence"/>
</dbReference>
<dbReference type="PANTHER" id="PTHR21581">
    <property type="entry name" value="D-ALANYL-D-ALANINE CARBOXYPEPTIDASE"/>
    <property type="match status" value="1"/>
</dbReference>
<dbReference type="PANTHER" id="PTHR21581:SF33">
    <property type="entry name" value="D-ALANYL-D-ALANINE CARBOXYPEPTIDASE DACB"/>
    <property type="match status" value="1"/>
</dbReference>
<accession>A0ABW1KBH3</accession>